<organism evidence="5 6">
    <name type="scientific">Streptomyces javensis</name>
    <dbReference type="NCBI Taxonomy" id="114698"/>
    <lineage>
        <taxon>Bacteria</taxon>
        <taxon>Bacillati</taxon>
        <taxon>Actinomycetota</taxon>
        <taxon>Actinomycetes</taxon>
        <taxon>Kitasatosporales</taxon>
        <taxon>Streptomycetaceae</taxon>
        <taxon>Streptomyces</taxon>
        <taxon>Streptomyces violaceusniger group</taxon>
    </lineage>
</organism>
<evidence type="ECO:0000256" key="1">
    <source>
        <dbReference type="SAM" id="MobiDB-lite"/>
    </source>
</evidence>
<sequence>MRMPRRALLISAACTSAVLAVGIPSPASAIDGPDTRRVQVVMVNFTDSSFKDPAKSKAALQKAYFGKADSLTSYYNEVSNGAATFKPAADGDEGVVGPIDLPIPGAGCDNDKIHSETQKALEQQGIGWDDFEHMSIVFPNDTAKCGYGGLGSVGGGNTWVPVSGDGGSADLTVLVHEFGHNFGYQHQMRYACTGIDLATCKDTQTTSHKTPMGGGTNVAGLSAPELIHAKWLSLKEAPKVTKSQTYRLRSLYGKGGGVRALDLPIGDDRLVVEMRSASGTLDKGLEGIHAYRVPQGHYDASSMVDITPKTDHWAGSDTPSGDALAAGKSLTDKAHKVEVRVLKSEGGEATVAVSLNGVPAPASARQDVAPQSEGAAPAASSDGKSDEDLAATGGDSGTTMSIAAGGVVFLALGGAFVIKSMRSRRRSASRHAR</sequence>
<reference evidence="5 6" key="1">
    <citation type="journal article" date="2019" name="Int. J. Syst. Evol. Microbiol.">
        <title>The Global Catalogue of Microorganisms (GCM) 10K type strain sequencing project: providing services to taxonomists for standard genome sequencing and annotation.</title>
        <authorList>
            <consortium name="The Broad Institute Genomics Platform"/>
            <consortium name="The Broad Institute Genome Sequencing Center for Infectious Disease"/>
            <person name="Wu L."/>
            <person name="Ma J."/>
        </authorList>
    </citation>
    <scope>NUCLEOTIDE SEQUENCE [LARGE SCALE GENOMIC DNA]</scope>
    <source>
        <strain evidence="5 6">JCM 11448</strain>
    </source>
</reference>
<feature type="signal peptide" evidence="3">
    <location>
        <begin position="1"/>
        <end position="29"/>
    </location>
</feature>
<comment type="caution">
    <text evidence="5">The sequence shown here is derived from an EMBL/GenBank/DDBJ whole genome shotgun (WGS) entry which is preliminary data.</text>
</comment>
<dbReference type="InterPro" id="IPR006311">
    <property type="entry name" value="TAT_signal"/>
</dbReference>
<dbReference type="Pfam" id="PF05548">
    <property type="entry name" value="Peptidase_M11"/>
    <property type="match status" value="1"/>
</dbReference>
<feature type="region of interest" description="Disordered" evidence="1">
    <location>
        <begin position="362"/>
        <end position="393"/>
    </location>
</feature>
<keyword evidence="3" id="KW-0732">Signal</keyword>
<evidence type="ECO:0000313" key="6">
    <source>
        <dbReference type="Proteomes" id="UP001500282"/>
    </source>
</evidence>
<dbReference type="SUPFAM" id="SSF55486">
    <property type="entry name" value="Metalloproteases ('zincins'), catalytic domain"/>
    <property type="match status" value="1"/>
</dbReference>
<gene>
    <name evidence="5" type="ORF">GCM10009579_36450</name>
</gene>
<keyword evidence="6" id="KW-1185">Reference proteome</keyword>
<dbReference type="EMBL" id="BAAAIH010000018">
    <property type="protein sequence ID" value="GAA1274249.1"/>
    <property type="molecule type" value="Genomic_DNA"/>
</dbReference>
<feature type="domain" description="Peptidase M11 gametolysin" evidence="4">
    <location>
        <begin position="38"/>
        <end position="191"/>
    </location>
</feature>
<accession>A0ABN1X654</accession>
<feature type="transmembrane region" description="Helical" evidence="2">
    <location>
        <begin position="400"/>
        <end position="418"/>
    </location>
</feature>
<proteinExistence type="predicted"/>
<evidence type="ECO:0000259" key="4">
    <source>
        <dbReference type="Pfam" id="PF05548"/>
    </source>
</evidence>
<dbReference type="InterPro" id="IPR008752">
    <property type="entry name" value="Peptidase_M11"/>
</dbReference>
<evidence type="ECO:0000256" key="2">
    <source>
        <dbReference type="SAM" id="Phobius"/>
    </source>
</evidence>
<protein>
    <recommendedName>
        <fullName evidence="4">Peptidase M11 gametolysin domain-containing protein</fullName>
    </recommendedName>
</protein>
<keyword evidence="2" id="KW-1133">Transmembrane helix</keyword>
<keyword evidence="2" id="KW-0812">Transmembrane</keyword>
<dbReference type="PROSITE" id="PS51318">
    <property type="entry name" value="TAT"/>
    <property type="match status" value="1"/>
</dbReference>
<dbReference type="Proteomes" id="UP001500282">
    <property type="component" value="Unassembled WGS sequence"/>
</dbReference>
<evidence type="ECO:0000313" key="5">
    <source>
        <dbReference type="EMBL" id="GAA1274249.1"/>
    </source>
</evidence>
<keyword evidence="2" id="KW-0472">Membrane</keyword>
<feature type="chain" id="PRO_5046136844" description="Peptidase M11 gametolysin domain-containing protein" evidence="3">
    <location>
        <begin position="30"/>
        <end position="433"/>
    </location>
</feature>
<name>A0ABN1X654_9ACTN</name>
<evidence type="ECO:0000256" key="3">
    <source>
        <dbReference type="SAM" id="SignalP"/>
    </source>
</evidence>